<name>A0A9W4U7Y3_9PLEO</name>
<evidence type="ECO:0000256" key="4">
    <source>
        <dbReference type="ARBA" id="ARBA00023136"/>
    </source>
</evidence>
<keyword evidence="3 6" id="KW-1133">Transmembrane helix</keyword>
<keyword evidence="2 6" id="KW-0812">Transmembrane</keyword>
<comment type="caution">
    <text evidence="8">The sequence shown here is derived from an EMBL/GenBank/DDBJ whole genome shotgun (WGS) entry which is preliminary data.</text>
</comment>
<feature type="transmembrane region" description="Helical" evidence="6">
    <location>
        <begin position="123"/>
        <end position="153"/>
    </location>
</feature>
<gene>
    <name evidence="8" type="ORF">PDIGIT_LOCUS3536</name>
</gene>
<accession>A0A9W4U7Y3</accession>
<dbReference type="EMBL" id="CAOQHR010000002">
    <property type="protein sequence ID" value="CAI6319376.1"/>
    <property type="molecule type" value="Genomic_DNA"/>
</dbReference>
<evidence type="ECO:0000256" key="3">
    <source>
        <dbReference type="ARBA" id="ARBA00022989"/>
    </source>
</evidence>
<dbReference type="Pfam" id="PF20684">
    <property type="entry name" value="Fung_rhodopsin"/>
    <property type="match status" value="1"/>
</dbReference>
<evidence type="ECO:0000313" key="8">
    <source>
        <dbReference type="EMBL" id="CAI6319376.1"/>
    </source>
</evidence>
<protein>
    <recommendedName>
        <fullName evidence="7">Rhodopsin domain-containing protein</fullName>
    </recommendedName>
</protein>
<feature type="transmembrane region" description="Helical" evidence="6">
    <location>
        <begin position="45"/>
        <end position="68"/>
    </location>
</feature>
<sequence length="297" mass="32821">MTLEDNPRGRQAIEISTAFNGIALIVVILRVYTRVFIVRHFGVEDGFAVFALVCSMGLTVTIGLQAMCGMGEHHTELEPNILRDSLKAFYASLIVYNLGLGLIKLSILLQYKRLFPTKKFQILCWIVITVVALHTAWAVFGSIFACFPVHVFWEKNEEGACLNQFAMWFTNASLTILTDFSIILLPLHTIRTLSLPLHQKHALTAIFAIGGFVCIVSILRLHSLIAISNSDDPTFDNPPAATWSAVEMSVGIVCACLPCLRPLGVRWWPRAFEGGSLGVDGGSEESFYSEEVGKREG</sequence>
<reference evidence="8" key="1">
    <citation type="submission" date="2023-01" db="EMBL/GenBank/DDBJ databases">
        <authorList>
            <person name="Van Ghelder C."/>
            <person name="Rancurel C."/>
        </authorList>
    </citation>
    <scope>NUCLEOTIDE SEQUENCE</scope>
    <source>
        <strain evidence="8">CNCM I-4278</strain>
    </source>
</reference>
<dbReference type="OrthoDB" id="444631at2759"/>
<dbReference type="Proteomes" id="UP001152607">
    <property type="component" value="Unassembled WGS sequence"/>
</dbReference>
<feature type="transmembrane region" description="Helical" evidence="6">
    <location>
        <begin position="241"/>
        <end position="260"/>
    </location>
</feature>
<dbReference type="GO" id="GO:0016020">
    <property type="term" value="C:membrane"/>
    <property type="evidence" value="ECO:0007669"/>
    <property type="project" value="UniProtKB-SubCell"/>
</dbReference>
<keyword evidence="4 6" id="KW-0472">Membrane</keyword>
<dbReference type="PANTHER" id="PTHR33048:SF132">
    <property type="entry name" value="MEMBRANE PROTEIN, PUTATIVE (AFU_ORTHOLOGUE AFUA_6G07820)-RELATED"/>
    <property type="match status" value="1"/>
</dbReference>
<dbReference type="PANTHER" id="PTHR33048">
    <property type="entry name" value="PTH11-LIKE INTEGRAL MEMBRANE PROTEIN (AFU_ORTHOLOGUE AFUA_5G11245)"/>
    <property type="match status" value="1"/>
</dbReference>
<evidence type="ECO:0000256" key="2">
    <source>
        <dbReference type="ARBA" id="ARBA00022692"/>
    </source>
</evidence>
<proteinExistence type="inferred from homology"/>
<evidence type="ECO:0000313" key="9">
    <source>
        <dbReference type="Proteomes" id="UP001152607"/>
    </source>
</evidence>
<comment type="similarity">
    <text evidence="5">Belongs to the SAT4 family.</text>
</comment>
<feature type="transmembrane region" description="Helical" evidence="6">
    <location>
        <begin position="12"/>
        <end position="33"/>
    </location>
</feature>
<feature type="transmembrane region" description="Helical" evidence="6">
    <location>
        <begin position="88"/>
        <end position="111"/>
    </location>
</feature>
<comment type="subcellular location">
    <subcellularLocation>
        <location evidence="1">Membrane</location>
        <topology evidence="1">Multi-pass membrane protein</topology>
    </subcellularLocation>
</comment>
<keyword evidence="9" id="KW-1185">Reference proteome</keyword>
<evidence type="ECO:0000259" key="7">
    <source>
        <dbReference type="Pfam" id="PF20684"/>
    </source>
</evidence>
<evidence type="ECO:0000256" key="5">
    <source>
        <dbReference type="ARBA" id="ARBA00038359"/>
    </source>
</evidence>
<feature type="transmembrane region" description="Helical" evidence="6">
    <location>
        <begin position="202"/>
        <end position="221"/>
    </location>
</feature>
<feature type="domain" description="Rhodopsin" evidence="7">
    <location>
        <begin position="29"/>
        <end position="263"/>
    </location>
</feature>
<dbReference type="InterPro" id="IPR049326">
    <property type="entry name" value="Rhodopsin_dom_fungi"/>
</dbReference>
<organism evidence="8 9">
    <name type="scientific">Periconia digitata</name>
    <dbReference type="NCBI Taxonomy" id="1303443"/>
    <lineage>
        <taxon>Eukaryota</taxon>
        <taxon>Fungi</taxon>
        <taxon>Dikarya</taxon>
        <taxon>Ascomycota</taxon>
        <taxon>Pezizomycotina</taxon>
        <taxon>Dothideomycetes</taxon>
        <taxon>Pleosporomycetidae</taxon>
        <taxon>Pleosporales</taxon>
        <taxon>Massarineae</taxon>
        <taxon>Periconiaceae</taxon>
        <taxon>Periconia</taxon>
    </lineage>
</organism>
<dbReference type="AlphaFoldDB" id="A0A9W4U7Y3"/>
<feature type="transmembrane region" description="Helical" evidence="6">
    <location>
        <begin position="165"/>
        <end position="190"/>
    </location>
</feature>
<evidence type="ECO:0000256" key="1">
    <source>
        <dbReference type="ARBA" id="ARBA00004141"/>
    </source>
</evidence>
<evidence type="ECO:0000256" key="6">
    <source>
        <dbReference type="SAM" id="Phobius"/>
    </source>
</evidence>
<dbReference type="InterPro" id="IPR052337">
    <property type="entry name" value="SAT4-like"/>
</dbReference>